<dbReference type="InterPro" id="IPR004045">
    <property type="entry name" value="Glutathione_S-Trfase_N"/>
</dbReference>
<keyword evidence="3" id="KW-0808">Transferase</keyword>
<evidence type="ECO:0000256" key="2">
    <source>
        <dbReference type="ARBA" id="ARBA00012452"/>
    </source>
</evidence>
<dbReference type="Gramene" id="Mp5g04090.1">
    <property type="protein sequence ID" value="Mp5g04090.1.cds"/>
    <property type="gene ID" value="Mp5g04090"/>
</dbReference>
<dbReference type="SFLD" id="SFLDS00019">
    <property type="entry name" value="Glutathione_Transferase_(cytos"/>
    <property type="match status" value="1"/>
</dbReference>
<evidence type="ECO:0000259" key="6">
    <source>
        <dbReference type="PROSITE" id="PS50405"/>
    </source>
</evidence>
<accession>A0A2R6W6G6</accession>
<dbReference type="CDD" id="cd03187">
    <property type="entry name" value="GST_C_Phi"/>
    <property type="match status" value="1"/>
</dbReference>
<sequence>MGVKVYGIPMSTATRNVLMVLMEKEVDFELVPVDMKNLGHKSPEHLAMNPFGKVPVYQDDDITLFESRAINRYVASKYEGQGTPLLGSTPKEQALVQQWMEVEGQSYYPPCGALVSQLFFNKIFTGQGPDPAIVEVNEAKFNAVLDIYEARLSESKYLAGDFFSLADIGHLAHTEYFMAHTGKADLINSRKHVAAWWKDISTRPTWKKVISYGQ</sequence>
<dbReference type="Gene3D" id="3.40.30.10">
    <property type="entry name" value="Glutaredoxin"/>
    <property type="match status" value="1"/>
</dbReference>
<dbReference type="InterPro" id="IPR036249">
    <property type="entry name" value="Thioredoxin-like_sf"/>
</dbReference>
<dbReference type="PANTHER" id="PTHR43900">
    <property type="entry name" value="GLUTATHIONE S-TRANSFERASE RHO"/>
    <property type="match status" value="1"/>
</dbReference>
<proteinExistence type="inferred from homology"/>
<name>A0A2R6W6G6_MARPO</name>
<feature type="domain" description="GST C-terminal" evidence="6">
    <location>
        <begin position="89"/>
        <end position="214"/>
    </location>
</feature>
<dbReference type="EC" id="2.5.1.18" evidence="2"/>
<dbReference type="EMBL" id="KZ772812">
    <property type="protein sequence ID" value="PTQ29437.1"/>
    <property type="molecule type" value="Genomic_DNA"/>
</dbReference>
<organism evidence="7 8">
    <name type="scientific">Marchantia polymorpha</name>
    <name type="common">Common liverwort</name>
    <name type="synonym">Marchantia aquatica</name>
    <dbReference type="NCBI Taxonomy" id="3197"/>
    <lineage>
        <taxon>Eukaryota</taxon>
        <taxon>Viridiplantae</taxon>
        <taxon>Streptophyta</taxon>
        <taxon>Embryophyta</taxon>
        <taxon>Marchantiophyta</taxon>
        <taxon>Marchantiopsida</taxon>
        <taxon>Marchantiidae</taxon>
        <taxon>Marchantiales</taxon>
        <taxon>Marchantiaceae</taxon>
        <taxon>Marchantia</taxon>
    </lineage>
</organism>
<dbReference type="FunFam" id="3.40.30.10:FF:000016">
    <property type="entry name" value="Glutathione S-transferase F2"/>
    <property type="match status" value="1"/>
</dbReference>
<gene>
    <name evidence="7" type="ORF">MARPO_0141s0017</name>
</gene>
<dbReference type="OMA" id="ESNTICR"/>
<dbReference type="AlphaFoldDB" id="A0A2R6W6G6"/>
<dbReference type="SFLD" id="SFLDG00358">
    <property type="entry name" value="Main_(cytGST)"/>
    <property type="match status" value="1"/>
</dbReference>
<dbReference type="GO" id="GO:0006749">
    <property type="term" value="P:glutathione metabolic process"/>
    <property type="evidence" value="ECO:0000318"/>
    <property type="project" value="GO_Central"/>
</dbReference>
<dbReference type="PANTHER" id="PTHR43900:SF3">
    <property type="entry name" value="GLUTATHIONE S-TRANSFERASE RHO"/>
    <property type="match status" value="1"/>
</dbReference>
<comment type="similarity">
    <text evidence="1">Belongs to the GST superfamily. Phi family.</text>
</comment>
<dbReference type="OrthoDB" id="422574at2759"/>
<dbReference type="FunFam" id="1.20.1050.10:FF:000004">
    <property type="entry name" value="Glutathione S-transferase F2"/>
    <property type="match status" value="1"/>
</dbReference>
<dbReference type="InterPro" id="IPR040079">
    <property type="entry name" value="Glutathione_S-Trfase"/>
</dbReference>
<evidence type="ECO:0000256" key="4">
    <source>
        <dbReference type="ARBA" id="ARBA00047960"/>
    </source>
</evidence>
<feature type="domain" description="GST N-terminal" evidence="5">
    <location>
        <begin position="1"/>
        <end position="82"/>
    </location>
</feature>
<protein>
    <recommendedName>
        <fullName evidence="2">glutathione transferase</fullName>
        <ecNumber evidence="2">2.5.1.18</ecNumber>
    </recommendedName>
</protein>
<dbReference type="InterPro" id="IPR034347">
    <property type="entry name" value="GST_Phi_C"/>
</dbReference>
<evidence type="ECO:0000313" key="8">
    <source>
        <dbReference type="Proteomes" id="UP000244005"/>
    </source>
</evidence>
<evidence type="ECO:0000256" key="1">
    <source>
        <dbReference type="ARBA" id="ARBA00010128"/>
    </source>
</evidence>
<dbReference type="Proteomes" id="UP000244005">
    <property type="component" value="Unassembled WGS sequence"/>
</dbReference>
<dbReference type="InterPro" id="IPR036282">
    <property type="entry name" value="Glutathione-S-Trfase_C_sf"/>
</dbReference>
<evidence type="ECO:0000256" key="3">
    <source>
        <dbReference type="ARBA" id="ARBA00022679"/>
    </source>
</evidence>
<dbReference type="GO" id="GO:0009636">
    <property type="term" value="P:response to toxic substance"/>
    <property type="evidence" value="ECO:0007669"/>
    <property type="project" value="UniProtKB-ARBA"/>
</dbReference>
<evidence type="ECO:0000259" key="5">
    <source>
        <dbReference type="PROSITE" id="PS50404"/>
    </source>
</evidence>
<dbReference type="SUPFAM" id="SSF47616">
    <property type="entry name" value="GST C-terminal domain-like"/>
    <property type="match status" value="1"/>
</dbReference>
<dbReference type="PROSITE" id="PS50405">
    <property type="entry name" value="GST_CTER"/>
    <property type="match status" value="1"/>
</dbReference>
<dbReference type="Gene3D" id="1.20.1050.10">
    <property type="match status" value="1"/>
</dbReference>
<dbReference type="InterPro" id="IPR004046">
    <property type="entry name" value="GST_C"/>
</dbReference>
<dbReference type="GO" id="GO:0004364">
    <property type="term" value="F:glutathione transferase activity"/>
    <property type="evidence" value="ECO:0000318"/>
    <property type="project" value="GO_Central"/>
</dbReference>
<dbReference type="Pfam" id="PF02798">
    <property type="entry name" value="GST_N"/>
    <property type="match status" value="1"/>
</dbReference>
<dbReference type="SUPFAM" id="SSF52833">
    <property type="entry name" value="Thioredoxin-like"/>
    <property type="match status" value="1"/>
</dbReference>
<comment type="catalytic activity">
    <reaction evidence="4">
        <text>RX + glutathione = an S-substituted glutathione + a halide anion + H(+)</text>
        <dbReference type="Rhea" id="RHEA:16437"/>
        <dbReference type="ChEBI" id="CHEBI:15378"/>
        <dbReference type="ChEBI" id="CHEBI:16042"/>
        <dbReference type="ChEBI" id="CHEBI:17792"/>
        <dbReference type="ChEBI" id="CHEBI:57925"/>
        <dbReference type="ChEBI" id="CHEBI:90779"/>
        <dbReference type="EC" id="2.5.1.18"/>
    </reaction>
</comment>
<dbReference type="GO" id="GO:0005737">
    <property type="term" value="C:cytoplasm"/>
    <property type="evidence" value="ECO:0000318"/>
    <property type="project" value="GO_Central"/>
</dbReference>
<dbReference type="GO" id="GO:0043295">
    <property type="term" value="F:glutathione binding"/>
    <property type="evidence" value="ECO:0000318"/>
    <property type="project" value="GO_Central"/>
</dbReference>
<dbReference type="InterPro" id="IPR010987">
    <property type="entry name" value="Glutathione-S-Trfase_C-like"/>
</dbReference>
<dbReference type="SFLD" id="SFLDG01154">
    <property type="entry name" value="Main.5:_Phi-like"/>
    <property type="match status" value="1"/>
</dbReference>
<dbReference type="Pfam" id="PF00043">
    <property type="entry name" value="GST_C"/>
    <property type="match status" value="1"/>
</dbReference>
<keyword evidence="8" id="KW-1185">Reference proteome</keyword>
<dbReference type="PROSITE" id="PS50404">
    <property type="entry name" value="GST_NTER"/>
    <property type="match status" value="1"/>
</dbReference>
<evidence type="ECO:0000313" key="7">
    <source>
        <dbReference type="EMBL" id="PTQ29437.1"/>
    </source>
</evidence>
<dbReference type="CDD" id="cd03053">
    <property type="entry name" value="GST_N_Phi"/>
    <property type="match status" value="1"/>
</dbReference>
<reference evidence="8" key="1">
    <citation type="journal article" date="2017" name="Cell">
        <title>Insights into land plant evolution garnered from the Marchantia polymorpha genome.</title>
        <authorList>
            <person name="Bowman J.L."/>
            <person name="Kohchi T."/>
            <person name="Yamato K.T."/>
            <person name="Jenkins J."/>
            <person name="Shu S."/>
            <person name="Ishizaki K."/>
            <person name="Yamaoka S."/>
            <person name="Nishihama R."/>
            <person name="Nakamura Y."/>
            <person name="Berger F."/>
            <person name="Adam C."/>
            <person name="Aki S.S."/>
            <person name="Althoff F."/>
            <person name="Araki T."/>
            <person name="Arteaga-Vazquez M.A."/>
            <person name="Balasubrmanian S."/>
            <person name="Barry K."/>
            <person name="Bauer D."/>
            <person name="Boehm C.R."/>
            <person name="Briginshaw L."/>
            <person name="Caballero-Perez J."/>
            <person name="Catarino B."/>
            <person name="Chen F."/>
            <person name="Chiyoda S."/>
            <person name="Chovatia M."/>
            <person name="Davies K.M."/>
            <person name="Delmans M."/>
            <person name="Demura T."/>
            <person name="Dierschke T."/>
            <person name="Dolan L."/>
            <person name="Dorantes-Acosta A.E."/>
            <person name="Eklund D.M."/>
            <person name="Florent S.N."/>
            <person name="Flores-Sandoval E."/>
            <person name="Fujiyama A."/>
            <person name="Fukuzawa H."/>
            <person name="Galik B."/>
            <person name="Grimanelli D."/>
            <person name="Grimwood J."/>
            <person name="Grossniklaus U."/>
            <person name="Hamada T."/>
            <person name="Haseloff J."/>
            <person name="Hetherington A.J."/>
            <person name="Higo A."/>
            <person name="Hirakawa Y."/>
            <person name="Hundley H.N."/>
            <person name="Ikeda Y."/>
            <person name="Inoue K."/>
            <person name="Inoue S.I."/>
            <person name="Ishida S."/>
            <person name="Jia Q."/>
            <person name="Kakita M."/>
            <person name="Kanazawa T."/>
            <person name="Kawai Y."/>
            <person name="Kawashima T."/>
            <person name="Kennedy M."/>
            <person name="Kinose K."/>
            <person name="Kinoshita T."/>
            <person name="Kohara Y."/>
            <person name="Koide E."/>
            <person name="Komatsu K."/>
            <person name="Kopischke S."/>
            <person name="Kubo M."/>
            <person name="Kyozuka J."/>
            <person name="Lagercrantz U."/>
            <person name="Lin S.S."/>
            <person name="Lindquist E."/>
            <person name="Lipzen A.M."/>
            <person name="Lu C.W."/>
            <person name="De Luna E."/>
            <person name="Martienssen R.A."/>
            <person name="Minamino N."/>
            <person name="Mizutani M."/>
            <person name="Mizutani M."/>
            <person name="Mochizuki N."/>
            <person name="Monte I."/>
            <person name="Mosher R."/>
            <person name="Nagasaki H."/>
            <person name="Nakagami H."/>
            <person name="Naramoto S."/>
            <person name="Nishitani K."/>
            <person name="Ohtani M."/>
            <person name="Okamoto T."/>
            <person name="Okumura M."/>
            <person name="Phillips J."/>
            <person name="Pollak B."/>
            <person name="Reinders A."/>
            <person name="Rovekamp M."/>
            <person name="Sano R."/>
            <person name="Sawa S."/>
            <person name="Schmid M.W."/>
            <person name="Shirakawa M."/>
            <person name="Solano R."/>
            <person name="Spunde A."/>
            <person name="Suetsugu N."/>
            <person name="Sugano S."/>
            <person name="Sugiyama A."/>
            <person name="Sun R."/>
            <person name="Suzuki Y."/>
            <person name="Takenaka M."/>
            <person name="Takezawa D."/>
            <person name="Tomogane H."/>
            <person name="Tsuzuki M."/>
            <person name="Ueda T."/>
            <person name="Umeda M."/>
            <person name="Ward J.M."/>
            <person name="Watanabe Y."/>
            <person name="Yazaki K."/>
            <person name="Yokoyama R."/>
            <person name="Yoshitake Y."/>
            <person name="Yotsui I."/>
            <person name="Zachgo S."/>
            <person name="Schmutz J."/>
        </authorList>
    </citation>
    <scope>NUCLEOTIDE SEQUENCE [LARGE SCALE GENOMIC DNA]</scope>
    <source>
        <strain evidence="8">Tak-1</strain>
    </source>
</reference>